<keyword evidence="1" id="KW-0472">Membrane</keyword>
<feature type="transmembrane region" description="Helical" evidence="1">
    <location>
        <begin position="218"/>
        <end position="240"/>
    </location>
</feature>
<feature type="transmembrane region" description="Helical" evidence="1">
    <location>
        <begin position="165"/>
        <end position="188"/>
    </location>
</feature>
<keyword evidence="1" id="KW-0812">Transmembrane</keyword>
<feature type="transmembrane region" description="Helical" evidence="1">
    <location>
        <begin position="42"/>
        <end position="66"/>
    </location>
</feature>
<dbReference type="PANTHER" id="PTHR34116">
    <property type="entry name" value="PLASMINOGEN ACTIVATOR INHIBITOR"/>
    <property type="match status" value="1"/>
</dbReference>
<evidence type="ECO:0000256" key="1">
    <source>
        <dbReference type="SAM" id="Phobius"/>
    </source>
</evidence>
<comment type="caution">
    <text evidence="2">The sequence shown here is derived from an EMBL/GenBank/DDBJ whole genome shotgun (WGS) entry which is preliminary data.</text>
</comment>
<name>A0AAW2KC61_SESRA</name>
<organism evidence="2">
    <name type="scientific">Sesamum radiatum</name>
    <name type="common">Black benniseed</name>
    <dbReference type="NCBI Taxonomy" id="300843"/>
    <lineage>
        <taxon>Eukaryota</taxon>
        <taxon>Viridiplantae</taxon>
        <taxon>Streptophyta</taxon>
        <taxon>Embryophyta</taxon>
        <taxon>Tracheophyta</taxon>
        <taxon>Spermatophyta</taxon>
        <taxon>Magnoliopsida</taxon>
        <taxon>eudicotyledons</taxon>
        <taxon>Gunneridae</taxon>
        <taxon>Pentapetalae</taxon>
        <taxon>asterids</taxon>
        <taxon>lamiids</taxon>
        <taxon>Lamiales</taxon>
        <taxon>Pedaliaceae</taxon>
        <taxon>Sesamum</taxon>
    </lineage>
</organism>
<sequence>MRKLLRLLSSLSPPSPYSFLHSRNTSVPDNDFYNSVPAPKIVFDLVTLLVIAGFLLLSLVAFAFIFNLHLRSRRAHYLQNFSSFWTIRSLLVSLASLWAVNEILRLPFVRRKHSYPFLPSISLQQQASICKLHVVLSLGFLEPGFLITVFLLVNLSIQKRNSRRLWSLISVLTLCCPIIFLQILFVYFSPVEAQLARFRHRSSVLSTDQYGNKTMLCIYPVFSCVIFGIFAFAYSVAFLLSCWRVMRFVINKRIGNRINLLAITVIVALTAQILCFSLSWRWMPEDVAYGGVVLAMFLSVVWCMAVGEVLLVLTPIRDSLAAGGDCCQWLPTASGREEAGGWSAIMMNSGHD</sequence>
<dbReference type="AlphaFoldDB" id="A0AAW2KC61"/>
<keyword evidence="1" id="KW-1133">Transmembrane helix</keyword>
<reference evidence="2" key="2">
    <citation type="journal article" date="2024" name="Plant">
        <title>Genomic evolution and insights into agronomic trait innovations of Sesamum species.</title>
        <authorList>
            <person name="Miao H."/>
            <person name="Wang L."/>
            <person name="Qu L."/>
            <person name="Liu H."/>
            <person name="Sun Y."/>
            <person name="Le M."/>
            <person name="Wang Q."/>
            <person name="Wei S."/>
            <person name="Zheng Y."/>
            <person name="Lin W."/>
            <person name="Duan Y."/>
            <person name="Cao H."/>
            <person name="Xiong S."/>
            <person name="Wang X."/>
            <person name="Wei L."/>
            <person name="Li C."/>
            <person name="Ma Q."/>
            <person name="Ju M."/>
            <person name="Zhao R."/>
            <person name="Li G."/>
            <person name="Mu C."/>
            <person name="Tian Q."/>
            <person name="Mei H."/>
            <person name="Zhang T."/>
            <person name="Gao T."/>
            <person name="Zhang H."/>
        </authorList>
    </citation>
    <scope>NUCLEOTIDE SEQUENCE</scope>
    <source>
        <strain evidence="2">G02</strain>
    </source>
</reference>
<dbReference type="PANTHER" id="PTHR34116:SF9">
    <property type="entry name" value="OS08G0346600 PROTEIN"/>
    <property type="match status" value="1"/>
</dbReference>
<proteinExistence type="predicted"/>
<feature type="transmembrane region" description="Helical" evidence="1">
    <location>
        <begin position="78"/>
        <end position="100"/>
    </location>
</feature>
<evidence type="ECO:0000313" key="2">
    <source>
        <dbReference type="EMBL" id="KAL0304469.1"/>
    </source>
</evidence>
<feature type="transmembrane region" description="Helical" evidence="1">
    <location>
        <begin position="132"/>
        <end position="153"/>
    </location>
</feature>
<accession>A0AAW2KC61</accession>
<gene>
    <name evidence="2" type="ORF">Sradi_6315000</name>
</gene>
<feature type="transmembrane region" description="Helical" evidence="1">
    <location>
        <begin position="260"/>
        <end position="282"/>
    </location>
</feature>
<reference evidence="2" key="1">
    <citation type="submission" date="2020-06" db="EMBL/GenBank/DDBJ databases">
        <authorList>
            <person name="Li T."/>
            <person name="Hu X."/>
            <person name="Zhang T."/>
            <person name="Song X."/>
            <person name="Zhang H."/>
            <person name="Dai N."/>
            <person name="Sheng W."/>
            <person name="Hou X."/>
            <person name="Wei L."/>
        </authorList>
    </citation>
    <scope>NUCLEOTIDE SEQUENCE</scope>
    <source>
        <strain evidence="2">G02</strain>
        <tissue evidence="2">Leaf</tissue>
    </source>
</reference>
<feature type="transmembrane region" description="Helical" evidence="1">
    <location>
        <begin position="288"/>
        <end position="313"/>
    </location>
</feature>
<dbReference type="EMBL" id="JACGWJ010000029">
    <property type="protein sequence ID" value="KAL0304469.1"/>
    <property type="molecule type" value="Genomic_DNA"/>
</dbReference>
<protein>
    <submittedName>
        <fullName evidence="2">Uncharacterized protein</fullName>
    </submittedName>
</protein>